<organism evidence="2 3">
    <name type="scientific">Candidatus Nitrobium versatile</name>
    <dbReference type="NCBI Taxonomy" id="2884831"/>
    <lineage>
        <taxon>Bacteria</taxon>
        <taxon>Pseudomonadati</taxon>
        <taxon>Nitrospirota</taxon>
        <taxon>Nitrospiria</taxon>
        <taxon>Nitrospirales</taxon>
        <taxon>Nitrospiraceae</taxon>
        <taxon>Candidatus Nitrobium</taxon>
    </lineage>
</organism>
<accession>A0A953JE14</accession>
<dbReference type="EMBL" id="JAIOIV010000060">
    <property type="protein sequence ID" value="MBZ0156006.1"/>
    <property type="molecule type" value="Genomic_DNA"/>
</dbReference>
<reference evidence="2" key="1">
    <citation type="journal article" date="2021" name="bioRxiv">
        <title>Unraveling nitrogen, sulfur and carbon metabolic pathways and microbial community transcriptional responses to substrate deprivation and toxicity stresses in a bioreactor mimicking anoxic brackish coastal sediment conditions.</title>
        <authorList>
            <person name="Martins P.D."/>
            <person name="Echeveste M.J."/>
            <person name="Arshad A."/>
            <person name="Kurth J."/>
            <person name="Ouboter H."/>
            <person name="Jetten M.S.M."/>
            <person name="Welte C.U."/>
        </authorList>
    </citation>
    <scope>NUCLEOTIDE SEQUENCE</scope>
    <source>
        <strain evidence="2">MAG_39</strain>
    </source>
</reference>
<sequence>MFAIPVPYREEPLSSPIRKEEKQREEEPRGNPEAETRAVGANHPFSGANHPASAGKVTRIIEKGEGKRVV</sequence>
<protein>
    <submittedName>
        <fullName evidence="2">Uncharacterized protein</fullName>
    </submittedName>
</protein>
<evidence type="ECO:0000313" key="2">
    <source>
        <dbReference type="EMBL" id="MBZ0156006.1"/>
    </source>
</evidence>
<feature type="compositionally biased region" description="Basic and acidic residues" evidence="1">
    <location>
        <begin position="8"/>
        <end position="36"/>
    </location>
</feature>
<dbReference type="AlphaFoldDB" id="A0A953JE14"/>
<gene>
    <name evidence="2" type="ORF">K8I29_07290</name>
</gene>
<feature type="compositionally biased region" description="Basic and acidic residues" evidence="1">
    <location>
        <begin position="59"/>
        <end position="70"/>
    </location>
</feature>
<name>A0A953JE14_9BACT</name>
<feature type="region of interest" description="Disordered" evidence="1">
    <location>
        <begin position="1"/>
        <end position="70"/>
    </location>
</feature>
<reference evidence="2" key="2">
    <citation type="submission" date="2021-08" db="EMBL/GenBank/DDBJ databases">
        <authorList>
            <person name="Dalcin Martins P."/>
        </authorList>
    </citation>
    <scope>NUCLEOTIDE SEQUENCE</scope>
    <source>
        <strain evidence="2">MAG_39</strain>
    </source>
</reference>
<proteinExistence type="predicted"/>
<evidence type="ECO:0000313" key="3">
    <source>
        <dbReference type="Proteomes" id="UP000705867"/>
    </source>
</evidence>
<evidence type="ECO:0000256" key="1">
    <source>
        <dbReference type="SAM" id="MobiDB-lite"/>
    </source>
</evidence>
<comment type="caution">
    <text evidence="2">The sequence shown here is derived from an EMBL/GenBank/DDBJ whole genome shotgun (WGS) entry which is preliminary data.</text>
</comment>
<dbReference type="Proteomes" id="UP000705867">
    <property type="component" value="Unassembled WGS sequence"/>
</dbReference>